<dbReference type="EnsemblMetazoa" id="AARA000467-RA">
    <property type="protein sequence ID" value="AARA000467-PA"/>
    <property type="gene ID" value="AARA000467"/>
</dbReference>
<dbReference type="Pfam" id="PF17921">
    <property type="entry name" value="Integrase_H2C2"/>
    <property type="match status" value="1"/>
</dbReference>
<dbReference type="InterPro" id="IPR050951">
    <property type="entry name" value="Retrovirus_Pol_polyprotein"/>
</dbReference>
<dbReference type="InterPro" id="IPR041588">
    <property type="entry name" value="Integrase_H2C2"/>
</dbReference>
<evidence type="ECO:0000313" key="3">
    <source>
        <dbReference type="EnsemblMetazoa" id="AARA000467-PA"/>
    </source>
</evidence>
<protein>
    <submittedName>
        <fullName evidence="3">Uncharacterized protein</fullName>
    </submittedName>
</protein>
<feature type="region of interest" description="Disordered" evidence="1">
    <location>
        <begin position="117"/>
        <end position="149"/>
    </location>
</feature>
<feature type="domain" description="Integrase zinc-binding" evidence="2">
    <location>
        <begin position="63"/>
        <end position="115"/>
    </location>
</feature>
<proteinExistence type="predicted"/>
<dbReference type="VEuPathDB" id="VectorBase:AARA000467"/>
<dbReference type="PANTHER" id="PTHR37984:SF11">
    <property type="entry name" value="INTEGRASE CATALYTIC DOMAIN-CONTAINING PROTEIN"/>
    <property type="match status" value="1"/>
</dbReference>
<feature type="compositionally biased region" description="Basic and acidic residues" evidence="1">
    <location>
        <begin position="135"/>
        <end position="149"/>
    </location>
</feature>
<dbReference type="AlphaFoldDB" id="A0A182HGW4"/>
<dbReference type="EMBL" id="APCN01007085">
    <property type="status" value="NOT_ANNOTATED_CDS"/>
    <property type="molecule type" value="Genomic_DNA"/>
</dbReference>
<keyword evidence="4" id="KW-1185">Reference proteome</keyword>
<reference evidence="3" key="1">
    <citation type="submission" date="2022-08" db="UniProtKB">
        <authorList>
            <consortium name="EnsemblMetazoa"/>
        </authorList>
    </citation>
    <scope>IDENTIFICATION</scope>
    <source>
        <strain evidence="3">Dongola</strain>
    </source>
</reference>
<evidence type="ECO:0000259" key="2">
    <source>
        <dbReference type="Pfam" id="PF17921"/>
    </source>
</evidence>
<sequence length="149" mass="17328">MESAAIDVQELENAASIDEVLGKVKNSLRSGCWNEIELKQYIPFKEELGMIGEMVIRGNKLVVPDTLRKRMLDLAHEGHPGESVMKRRLRNRVWWPGMDKEIEQHVKNCEGCRLVETPGKPEPMMRRPLPLRPWMGKERREDRPSQKET</sequence>
<name>A0A182HGW4_ANOAR</name>
<accession>A0A182HGW4</accession>
<organism evidence="3 4">
    <name type="scientific">Anopheles arabiensis</name>
    <name type="common">Mosquito</name>
    <dbReference type="NCBI Taxonomy" id="7173"/>
    <lineage>
        <taxon>Eukaryota</taxon>
        <taxon>Metazoa</taxon>
        <taxon>Ecdysozoa</taxon>
        <taxon>Arthropoda</taxon>
        <taxon>Hexapoda</taxon>
        <taxon>Insecta</taxon>
        <taxon>Pterygota</taxon>
        <taxon>Neoptera</taxon>
        <taxon>Endopterygota</taxon>
        <taxon>Diptera</taxon>
        <taxon>Nematocera</taxon>
        <taxon>Culicoidea</taxon>
        <taxon>Culicidae</taxon>
        <taxon>Anophelinae</taxon>
        <taxon>Anopheles</taxon>
    </lineage>
</organism>
<dbReference type="Gene3D" id="1.10.340.70">
    <property type="match status" value="1"/>
</dbReference>
<dbReference type="VEuPathDB" id="VectorBase:AARA21_014153"/>
<evidence type="ECO:0000313" key="4">
    <source>
        <dbReference type="Proteomes" id="UP000075840"/>
    </source>
</evidence>
<dbReference type="FunFam" id="1.10.340.70:FF:000003">
    <property type="entry name" value="Protein CBG25708"/>
    <property type="match status" value="1"/>
</dbReference>
<dbReference type="PANTHER" id="PTHR37984">
    <property type="entry name" value="PROTEIN CBG26694"/>
    <property type="match status" value="1"/>
</dbReference>
<evidence type="ECO:0000256" key="1">
    <source>
        <dbReference type="SAM" id="MobiDB-lite"/>
    </source>
</evidence>
<dbReference type="Proteomes" id="UP000075840">
    <property type="component" value="Unassembled WGS sequence"/>
</dbReference>